<feature type="compositionally biased region" description="Low complexity" evidence="1">
    <location>
        <begin position="99"/>
        <end position="111"/>
    </location>
</feature>
<dbReference type="RefSeq" id="WP_201104041.1">
    <property type="nucleotide sequence ID" value="NZ_CP067977.1"/>
</dbReference>
<evidence type="ECO:0000313" key="3">
    <source>
        <dbReference type="Proteomes" id="UP000595448"/>
    </source>
</evidence>
<protein>
    <submittedName>
        <fullName evidence="2">Uncharacterized protein</fullName>
    </submittedName>
</protein>
<keyword evidence="3" id="KW-1185">Reference proteome</keyword>
<dbReference type="Proteomes" id="UP000595448">
    <property type="component" value="Chromosome"/>
</dbReference>
<evidence type="ECO:0000256" key="1">
    <source>
        <dbReference type="SAM" id="MobiDB-lite"/>
    </source>
</evidence>
<evidence type="ECO:0000313" key="2">
    <source>
        <dbReference type="EMBL" id="QQQ19690.1"/>
    </source>
</evidence>
<reference evidence="2 3" key="1">
    <citation type="submission" date="2021-01" db="EMBL/GenBank/DDBJ databases">
        <title>Brevundimonas vitis sp. nov., an bacterium isolated from grape (Vitis vinifera).</title>
        <authorList>
            <person name="Jiang L."/>
            <person name="Lee J."/>
        </authorList>
    </citation>
    <scope>NUCLEOTIDE SEQUENCE [LARGE SCALE GENOMIC DNA]</scope>
    <source>
        <strain evidence="2 3">GRTSA-9</strain>
    </source>
</reference>
<name>A0ABX7BQG0_9CAUL</name>
<organism evidence="2 3">
    <name type="scientific">Brevundimonas vitisensis</name>
    <dbReference type="NCBI Taxonomy" id="2800818"/>
    <lineage>
        <taxon>Bacteria</taxon>
        <taxon>Pseudomonadati</taxon>
        <taxon>Pseudomonadota</taxon>
        <taxon>Alphaproteobacteria</taxon>
        <taxon>Caulobacterales</taxon>
        <taxon>Caulobacteraceae</taxon>
        <taxon>Brevundimonas</taxon>
    </lineage>
</organism>
<proteinExistence type="predicted"/>
<feature type="region of interest" description="Disordered" evidence="1">
    <location>
        <begin position="91"/>
        <end position="120"/>
    </location>
</feature>
<accession>A0ABX7BQG0</accession>
<sequence>MIRLALAGVAMSALLGSLVVVKSIEERGLRKVIAAARACDQALTEADRFDQSLTCSPAVLTLVAQRDTAQSQMAALNDELLKTRADQADALARAEARGRTQTQRTQSVQTRLDAAPRTDSGLGRCDADCLSRLGRD</sequence>
<dbReference type="EMBL" id="CP067977">
    <property type="protein sequence ID" value="QQQ19690.1"/>
    <property type="molecule type" value="Genomic_DNA"/>
</dbReference>
<gene>
    <name evidence="2" type="ORF">JIP62_06275</name>
</gene>